<gene>
    <name evidence="2" type="ORF">HCU73_10515</name>
</gene>
<dbReference type="EMBL" id="JAAZQQ010000003">
    <property type="protein sequence ID" value="NKX45024.1"/>
    <property type="molecule type" value="Genomic_DNA"/>
</dbReference>
<comment type="caution">
    <text evidence="2">The sequence shown here is derived from an EMBL/GenBank/DDBJ whole genome shotgun (WGS) entry which is preliminary data.</text>
</comment>
<dbReference type="RefSeq" id="WP_168623418.1">
    <property type="nucleotide sequence ID" value="NZ_JAAZQQ010000003.1"/>
</dbReference>
<feature type="signal peptide" evidence="1">
    <location>
        <begin position="1"/>
        <end position="24"/>
    </location>
</feature>
<evidence type="ECO:0000313" key="2">
    <source>
        <dbReference type="EMBL" id="NKX45024.1"/>
    </source>
</evidence>
<sequence>MIRKTLTAAVLASATALTALPAAAGGSLSFTVNAANPDEARAIRAGLTLYQIARGVESGAFVNQDGSYNGAAIRQVAGGGSVGIIHQEGNGHAATLDQQGYGQSHGIFQFGNGANANVVQTYHGQAGLTFQFGFD</sequence>
<dbReference type="Proteomes" id="UP000526408">
    <property type="component" value="Unassembled WGS sequence"/>
</dbReference>
<evidence type="ECO:0000256" key="1">
    <source>
        <dbReference type="SAM" id="SignalP"/>
    </source>
</evidence>
<feature type="chain" id="PRO_5031255632" evidence="1">
    <location>
        <begin position="25"/>
        <end position="135"/>
    </location>
</feature>
<evidence type="ECO:0000313" key="3">
    <source>
        <dbReference type="Proteomes" id="UP000526408"/>
    </source>
</evidence>
<keyword evidence="3" id="KW-1185">Reference proteome</keyword>
<keyword evidence="1" id="KW-0732">Signal</keyword>
<name>A0A7X6GZ16_9RHOB</name>
<proteinExistence type="predicted"/>
<organism evidence="2 3">
    <name type="scientific">Roseicyclus persicicus</name>
    <dbReference type="NCBI Taxonomy" id="2650661"/>
    <lineage>
        <taxon>Bacteria</taxon>
        <taxon>Pseudomonadati</taxon>
        <taxon>Pseudomonadota</taxon>
        <taxon>Alphaproteobacteria</taxon>
        <taxon>Rhodobacterales</taxon>
        <taxon>Roseobacteraceae</taxon>
        <taxon>Roseicyclus</taxon>
    </lineage>
</organism>
<reference evidence="2 3" key="1">
    <citation type="submission" date="2020-04" db="EMBL/GenBank/DDBJ databases">
        <authorList>
            <person name="Yoon J."/>
        </authorList>
    </citation>
    <scope>NUCLEOTIDE SEQUENCE [LARGE SCALE GENOMIC DNA]</scope>
    <source>
        <strain evidence="2 3">KMU-115</strain>
    </source>
</reference>
<protein>
    <submittedName>
        <fullName evidence="2">Curlin</fullName>
    </submittedName>
</protein>
<dbReference type="AlphaFoldDB" id="A0A7X6GZ16"/>
<accession>A0A7X6GZ16</accession>